<keyword evidence="1" id="KW-0472">Membrane</keyword>
<protein>
    <submittedName>
        <fullName evidence="2">Uncharacterized protein</fullName>
    </submittedName>
</protein>
<dbReference type="Proteomes" id="UP001595791">
    <property type="component" value="Unassembled WGS sequence"/>
</dbReference>
<evidence type="ECO:0000256" key="1">
    <source>
        <dbReference type="SAM" id="Phobius"/>
    </source>
</evidence>
<evidence type="ECO:0000313" key="3">
    <source>
        <dbReference type="Proteomes" id="UP001595791"/>
    </source>
</evidence>
<organism evidence="2 3">
    <name type="scientific">Chitinimonas lacunae</name>
    <dbReference type="NCBI Taxonomy" id="1963018"/>
    <lineage>
        <taxon>Bacteria</taxon>
        <taxon>Pseudomonadati</taxon>
        <taxon>Pseudomonadota</taxon>
        <taxon>Betaproteobacteria</taxon>
        <taxon>Neisseriales</taxon>
        <taxon>Chitinibacteraceae</taxon>
        <taxon>Chitinimonas</taxon>
    </lineage>
</organism>
<proteinExistence type="predicted"/>
<keyword evidence="1" id="KW-1133">Transmembrane helix</keyword>
<gene>
    <name evidence="2" type="ORF">ACFOW7_02900</name>
</gene>
<sequence length="162" mass="17814">MIIEAHEFLVGVNGYFYLGPILGVLVGAFIGSFFTRYHNDRNSYAAACAKFRAAFAPLLAIIYLARHHGSHNKPSVRADVQKALLSHGAAVEEFRPFVSKGKAKAFQEAWEDYRKNAALDEFEAAGTESAESSSGNELQAEELLEAKINKLLSFANFKNSIV</sequence>
<accession>A0ABV8MLV8</accession>
<dbReference type="EMBL" id="JBHSBU010000001">
    <property type="protein sequence ID" value="MFC4158301.1"/>
    <property type="molecule type" value="Genomic_DNA"/>
</dbReference>
<name>A0ABV8MLV8_9NEIS</name>
<dbReference type="RefSeq" id="WP_378160823.1">
    <property type="nucleotide sequence ID" value="NZ_JBHSBU010000001.1"/>
</dbReference>
<feature type="transmembrane region" description="Helical" evidence="1">
    <location>
        <begin position="15"/>
        <end position="35"/>
    </location>
</feature>
<keyword evidence="3" id="KW-1185">Reference proteome</keyword>
<keyword evidence="1" id="KW-0812">Transmembrane</keyword>
<reference evidence="3" key="1">
    <citation type="journal article" date="2019" name="Int. J. Syst. Evol. Microbiol.">
        <title>The Global Catalogue of Microorganisms (GCM) 10K type strain sequencing project: providing services to taxonomists for standard genome sequencing and annotation.</title>
        <authorList>
            <consortium name="The Broad Institute Genomics Platform"/>
            <consortium name="The Broad Institute Genome Sequencing Center for Infectious Disease"/>
            <person name="Wu L."/>
            <person name="Ma J."/>
        </authorList>
    </citation>
    <scope>NUCLEOTIDE SEQUENCE [LARGE SCALE GENOMIC DNA]</scope>
    <source>
        <strain evidence="3">LMG 29894</strain>
    </source>
</reference>
<comment type="caution">
    <text evidence="2">The sequence shown here is derived from an EMBL/GenBank/DDBJ whole genome shotgun (WGS) entry which is preliminary data.</text>
</comment>
<evidence type="ECO:0000313" key="2">
    <source>
        <dbReference type="EMBL" id="MFC4158301.1"/>
    </source>
</evidence>